<evidence type="ECO:0000256" key="3">
    <source>
        <dbReference type="ARBA" id="ARBA00023015"/>
    </source>
</evidence>
<evidence type="ECO:0000259" key="7">
    <source>
        <dbReference type="PROSITE" id="PS51754"/>
    </source>
</evidence>
<dbReference type="GO" id="GO:0045892">
    <property type="term" value="P:negative regulation of DNA-templated transcription"/>
    <property type="evidence" value="ECO:0007669"/>
    <property type="project" value="InterPro"/>
</dbReference>
<keyword evidence="5" id="KW-0539">Nucleus</keyword>
<organism evidence="8 9">
    <name type="scientific">Ceratopteris richardii</name>
    <name type="common">Triangle waterfern</name>
    <dbReference type="NCBI Taxonomy" id="49495"/>
    <lineage>
        <taxon>Eukaryota</taxon>
        <taxon>Viridiplantae</taxon>
        <taxon>Streptophyta</taxon>
        <taxon>Embryophyta</taxon>
        <taxon>Tracheophyta</taxon>
        <taxon>Polypodiopsida</taxon>
        <taxon>Polypodiidae</taxon>
        <taxon>Polypodiales</taxon>
        <taxon>Pteridineae</taxon>
        <taxon>Pteridaceae</taxon>
        <taxon>Parkerioideae</taxon>
        <taxon>Ceratopteris</taxon>
    </lineage>
</organism>
<dbReference type="GO" id="GO:0005634">
    <property type="term" value="C:nucleus"/>
    <property type="evidence" value="ECO:0007669"/>
    <property type="project" value="UniProtKB-SubCell"/>
</dbReference>
<keyword evidence="3" id="KW-0805">Transcription regulation</keyword>
<keyword evidence="2" id="KW-0678">Repressor</keyword>
<dbReference type="OrthoDB" id="1928390at2759"/>
<feature type="region of interest" description="Disordered" evidence="6">
    <location>
        <begin position="349"/>
        <end position="386"/>
    </location>
</feature>
<evidence type="ECO:0000256" key="1">
    <source>
        <dbReference type="ARBA" id="ARBA00004123"/>
    </source>
</evidence>
<dbReference type="EMBL" id="CM035408">
    <property type="protein sequence ID" value="KAH7440949.1"/>
    <property type="molecule type" value="Genomic_DNA"/>
</dbReference>
<dbReference type="InterPro" id="IPR006458">
    <property type="entry name" value="Ovate_C"/>
</dbReference>
<dbReference type="Pfam" id="PF04844">
    <property type="entry name" value="Ovate"/>
    <property type="match status" value="1"/>
</dbReference>
<dbReference type="InterPro" id="IPR038933">
    <property type="entry name" value="Ovate"/>
</dbReference>
<feature type="compositionally biased region" description="Basic and acidic residues" evidence="6">
    <location>
        <begin position="502"/>
        <end position="516"/>
    </location>
</feature>
<dbReference type="PROSITE" id="PS51754">
    <property type="entry name" value="OVATE"/>
    <property type="match status" value="1"/>
</dbReference>
<feature type="compositionally biased region" description="Polar residues" evidence="6">
    <location>
        <begin position="116"/>
        <end position="140"/>
    </location>
</feature>
<comment type="caution">
    <text evidence="8">The sequence shown here is derived from an EMBL/GenBank/DDBJ whole genome shotgun (WGS) entry which is preliminary data.</text>
</comment>
<comment type="subcellular location">
    <subcellularLocation>
        <location evidence="1">Nucleus</location>
    </subcellularLocation>
</comment>
<dbReference type="PANTHER" id="PTHR33057">
    <property type="entry name" value="TRANSCRIPTION REPRESSOR OFP7-RELATED"/>
    <property type="match status" value="1"/>
</dbReference>
<evidence type="ECO:0000256" key="5">
    <source>
        <dbReference type="ARBA" id="ARBA00023242"/>
    </source>
</evidence>
<name>A0A8T2V9F2_CERRI</name>
<feature type="compositionally biased region" description="Acidic residues" evidence="6">
    <location>
        <begin position="1"/>
        <end position="12"/>
    </location>
</feature>
<dbReference type="NCBIfam" id="TIGR01568">
    <property type="entry name" value="A_thal_3678"/>
    <property type="match status" value="1"/>
</dbReference>
<feature type="compositionally biased region" description="Basic and acidic residues" evidence="6">
    <location>
        <begin position="369"/>
        <end position="382"/>
    </location>
</feature>
<reference evidence="8" key="1">
    <citation type="submission" date="2021-08" db="EMBL/GenBank/DDBJ databases">
        <title>WGS assembly of Ceratopteris richardii.</title>
        <authorList>
            <person name="Marchant D.B."/>
            <person name="Chen G."/>
            <person name="Jenkins J."/>
            <person name="Shu S."/>
            <person name="Leebens-Mack J."/>
            <person name="Grimwood J."/>
            <person name="Schmutz J."/>
            <person name="Soltis P."/>
            <person name="Soltis D."/>
            <person name="Chen Z.-H."/>
        </authorList>
    </citation>
    <scope>NUCLEOTIDE SEQUENCE</scope>
    <source>
        <strain evidence="8">Whitten #5841</strain>
        <tissue evidence="8">Leaf</tissue>
    </source>
</reference>
<dbReference type="PANTHER" id="PTHR33057:SF70">
    <property type="entry name" value="TRANSCRIPTION REPRESSOR-RELATED"/>
    <property type="match status" value="1"/>
</dbReference>
<dbReference type="Proteomes" id="UP000825935">
    <property type="component" value="Chromosome 3"/>
</dbReference>
<evidence type="ECO:0000256" key="2">
    <source>
        <dbReference type="ARBA" id="ARBA00022491"/>
    </source>
</evidence>
<proteinExistence type="predicted"/>
<feature type="region of interest" description="Disordered" evidence="6">
    <location>
        <begin position="1"/>
        <end position="27"/>
    </location>
</feature>
<dbReference type="AlphaFoldDB" id="A0A8T2V9F2"/>
<evidence type="ECO:0000256" key="6">
    <source>
        <dbReference type="SAM" id="MobiDB-lite"/>
    </source>
</evidence>
<feature type="compositionally biased region" description="Polar residues" evidence="6">
    <location>
        <begin position="530"/>
        <end position="543"/>
    </location>
</feature>
<sequence>MDNGLDSDADGSEDLRSPQTRSRRLNNGAATFDFSELERKLKAVGDDRRKYYASPMLSTAVPTPVADADDVTGEQGIMHKKKSFPKAAYVRRYTWGTQADAGHALERGRAIYYDSFNESNSPGQSTPSSDSAMEQRSSSLWERDAFSIDSERSDNSTMHEEVPQAMNPMKPQRSPAHPREAKPRELMTVVQRNPPSYVPDPVEPSNGTILADFASAFRKDHAFSKAIHAEKVNSDLYKDQLYGGSVHAESSTRISPQTVFQKGRRIIRDTDMRTDSSPKIEVLSRRNSDMYEERSFDHLESLANDASVEGRSRRFYNKDSSPASSRVSTSWKGRYTAELMNEYYPVGVSSGSSKHAKTTNNIPRPPGPGREDGKSRRPRSADSDQFSYAGCKERLLSGRASIEHGHVAVASDNEADRLTNYDRFKMRQMSARQGVMDDRKSLSLSLDTSPPAMSIDAAIDHSNYVTRYGSHQSTPERHHVRASTQMSPSSYLMNLSSRGKTPHGDHRPPPNPHERSPSNAQKALHKRPTGDTNTDHAQYSSRGSWPKDEQPQSRVYDSFAIMKCSYDPGQDFKQSMLDMIYEKELNSSQDMVDLLQCYLTLNHPRYHDIIVKVFTDVWSEVFQAL</sequence>
<keyword evidence="9" id="KW-1185">Reference proteome</keyword>
<keyword evidence="4" id="KW-0804">Transcription</keyword>
<feature type="region of interest" description="Disordered" evidence="6">
    <location>
        <begin position="468"/>
        <end position="552"/>
    </location>
</feature>
<gene>
    <name evidence="8" type="ORF">KP509_03G017400</name>
</gene>
<feature type="compositionally biased region" description="Polar residues" evidence="6">
    <location>
        <begin position="482"/>
        <end position="499"/>
    </location>
</feature>
<evidence type="ECO:0000256" key="4">
    <source>
        <dbReference type="ARBA" id="ARBA00023163"/>
    </source>
</evidence>
<protein>
    <recommendedName>
        <fullName evidence="7">OVATE domain-containing protein</fullName>
    </recommendedName>
</protein>
<evidence type="ECO:0000313" key="8">
    <source>
        <dbReference type="EMBL" id="KAH7440949.1"/>
    </source>
</evidence>
<feature type="compositionally biased region" description="Basic and acidic residues" evidence="6">
    <location>
        <begin position="141"/>
        <end position="162"/>
    </location>
</feature>
<accession>A0A8T2V9F2</accession>
<evidence type="ECO:0000313" key="9">
    <source>
        <dbReference type="Proteomes" id="UP000825935"/>
    </source>
</evidence>
<feature type="region of interest" description="Disordered" evidence="6">
    <location>
        <begin position="116"/>
        <end position="182"/>
    </location>
</feature>
<feature type="compositionally biased region" description="Polar residues" evidence="6">
    <location>
        <begin position="349"/>
        <end position="362"/>
    </location>
</feature>
<feature type="domain" description="OVATE" evidence="7">
    <location>
        <begin position="561"/>
        <end position="620"/>
    </location>
</feature>